<feature type="domain" description="UvrD-like helicase C-terminal" evidence="13">
    <location>
        <begin position="279"/>
        <end position="534"/>
    </location>
</feature>
<name>A0ABU0ATA2_9FIRM</name>
<evidence type="ECO:0000256" key="9">
    <source>
        <dbReference type="ARBA" id="ARBA00034808"/>
    </source>
</evidence>
<evidence type="ECO:0000256" key="5">
    <source>
        <dbReference type="ARBA" id="ARBA00022840"/>
    </source>
</evidence>
<gene>
    <name evidence="14" type="ORF">J2S72_000502</name>
</gene>
<dbReference type="InterPro" id="IPR014016">
    <property type="entry name" value="UvrD-like_ATP-bd"/>
</dbReference>
<dbReference type="Gene3D" id="1.10.10.160">
    <property type="match status" value="1"/>
</dbReference>
<keyword evidence="7" id="KW-0413">Isomerase</keyword>
<evidence type="ECO:0000256" key="11">
    <source>
        <dbReference type="PROSITE-ProRule" id="PRU00560"/>
    </source>
</evidence>
<dbReference type="PANTHER" id="PTHR11070">
    <property type="entry name" value="UVRD / RECB / PCRA DNA HELICASE FAMILY MEMBER"/>
    <property type="match status" value="1"/>
</dbReference>
<feature type="domain" description="UvrD-like helicase ATP-binding" evidence="12">
    <location>
        <begin position="3"/>
        <end position="278"/>
    </location>
</feature>
<reference evidence="14 15" key="1">
    <citation type="submission" date="2023-07" db="EMBL/GenBank/DDBJ databases">
        <title>Genomic Encyclopedia of Type Strains, Phase IV (KMG-IV): sequencing the most valuable type-strain genomes for metagenomic binning, comparative biology and taxonomic classification.</title>
        <authorList>
            <person name="Goeker M."/>
        </authorList>
    </citation>
    <scope>NUCLEOTIDE SEQUENCE [LARGE SCALE GENOMIC DNA]</scope>
    <source>
        <strain evidence="14 15">DSM 22616</strain>
    </source>
</reference>
<sequence length="610" mass="71503">MIMELSKEQNLAVNFLKGPAFVLAVPGAGKTSILILRTHNLINMGIDPKKILTITFSKKSQIDMEKKYIELFNDKRAKFSTIHSFCFRILRYNSKLNSKPLKILEGQKISKSTILKNIYYEFNKTGVNDENLEKLLSNISYIKNLLLNPHDFAKENKNLCKNFLNIYLAYEKYKSDKGLIDFDDMLTKTYELLLKDKKLLKKVQDSFSYIQIDEGQDTSLVQYKIIDLVAKPHNNIFLVADDDQSIYGFRGAKISELFKFKDKNNPQVFMLEENYRSTKNIINASSSFIAKNKKRFDKKIIATRDYQKPVHLIKVKNRHEQFKLIASFLKGKSNAILYRNNISAISLIEFLEKNKIPFNIKEGKNTFFNSTILFDLLNILNFSRDTGNLNLLKSFYYKIKGYISKNMINFLKYKKTDNLFEELLNYPNLPNYYKDNFHELIIDFKVLKNKKIYDALLFILNDLKYLEFLKRSSENFGMAYKDALEYLDTILYCAKDLDSLEEFLGRLRHLQYLIKRPQTSEDSVFLSTIHGAKGLEFENVFLIDLIQGNIPSSASLEALENMSSEAYEEERRLFYVGLTRAKNDLYLFYPKYYLDKEMEISEFFSEMENL</sequence>
<evidence type="ECO:0000256" key="10">
    <source>
        <dbReference type="ARBA" id="ARBA00048988"/>
    </source>
</evidence>
<dbReference type="InterPro" id="IPR027417">
    <property type="entry name" value="P-loop_NTPase"/>
</dbReference>
<comment type="catalytic activity">
    <reaction evidence="10">
        <text>ATP + H2O = ADP + phosphate + H(+)</text>
        <dbReference type="Rhea" id="RHEA:13065"/>
        <dbReference type="ChEBI" id="CHEBI:15377"/>
        <dbReference type="ChEBI" id="CHEBI:15378"/>
        <dbReference type="ChEBI" id="CHEBI:30616"/>
        <dbReference type="ChEBI" id="CHEBI:43474"/>
        <dbReference type="ChEBI" id="CHEBI:456216"/>
        <dbReference type="EC" id="5.6.2.4"/>
    </reaction>
</comment>
<comment type="catalytic activity">
    <reaction evidence="8">
        <text>Couples ATP hydrolysis with the unwinding of duplex DNA by translocating in the 3'-5' direction.</text>
        <dbReference type="EC" id="5.6.2.4"/>
    </reaction>
</comment>
<evidence type="ECO:0000256" key="7">
    <source>
        <dbReference type="ARBA" id="ARBA00023235"/>
    </source>
</evidence>
<dbReference type="PROSITE" id="PS51198">
    <property type="entry name" value="UVRD_HELICASE_ATP_BIND"/>
    <property type="match status" value="1"/>
</dbReference>
<keyword evidence="15" id="KW-1185">Reference proteome</keyword>
<keyword evidence="5 11" id="KW-0067">ATP-binding</keyword>
<dbReference type="Pfam" id="PF00580">
    <property type="entry name" value="UvrD-helicase"/>
    <property type="match status" value="1"/>
</dbReference>
<dbReference type="InterPro" id="IPR000212">
    <property type="entry name" value="DNA_helicase_UvrD/REP"/>
</dbReference>
<dbReference type="EMBL" id="JAUSTN010000002">
    <property type="protein sequence ID" value="MDQ0274494.1"/>
    <property type="molecule type" value="Genomic_DNA"/>
</dbReference>
<keyword evidence="3 11" id="KW-0378">Hydrolase</keyword>
<keyword evidence="4 11" id="KW-0347">Helicase</keyword>
<dbReference type="CDD" id="cd18807">
    <property type="entry name" value="SF1_C_UvrD"/>
    <property type="match status" value="1"/>
</dbReference>
<dbReference type="GO" id="GO:0003678">
    <property type="term" value="F:DNA helicase activity"/>
    <property type="evidence" value="ECO:0007669"/>
    <property type="project" value="UniProtKB-EC"/>
</dbReference>
<evidence type="ECO:0000259" key="13">
    <source>
        <dbReference type="PROSITE" id="PS51217"/>
    </source>
</evidence>
<feature type="binding site" evidence="11">
    <location>
        <begin position="24"/>
        <end position="31"/>
    </location>
    <ligand>
        <name>ATP</name>
        <dbReference type="ChEBI" id="CHEBI:30616"/>
    </ligand>
</feature>
<organism evidence="14 15">
    <name type="scientific">Peptoniphilus koenoeneniae</name>
    <dbReference type="NCBI Taxonomy" id="507751"/>
    <lineage>
        <taxon>Bacteria</taxon>
        <taxon>Bacillati</taxon>
        <taxon>Bacillota</taxon>
        <taxon>Tissierellia</taxon>
        <taxon>Tissierellales</taxon>
        <taxon>Peptoniphilaceae</taxon>
        <taxon>Peptoniphilus</taxon>
    </lineage>
</organism>
<evidence type="ECO:0000256" key="2">
    <source>
        <dbReference type="ARBA" id="ARBA00022741"/>
    </source>
</evidence>
<accession>A0ABU0ATA2</accession>
<dbReference type="PANTHER" id="PTHR11070:SF2">
    <property type="entry name" value="ATP-DEPENDENT DNA HELICASE SRS2"/>
    <property type="match status" value="1"/>
</dbReference>
<keyword evidence="2 11" id="KW-0547">Nucleotide-binding</keyword>
<dbReference type="InterPro" id="IPR013986">
    <property type="entry name" value="DExx_box_DNA_helicase_dom_sf"/>
</dbReference>
<evidence type="ECO:0000313" key="14">
    <source>
        <dbReference type="EMBL" id="MDQ0274494.1"/>
    </source>
</evidence>
<dbReference type="Pfam" id="PF13361">
    <property type="entry name" value="UvrD_C"/>
    <property type="match status" value="1"/>
</dbReference>
<keyword evidence="6" id="KW-0238">DNA-binding</keyword>
<dbReference type="Gene3D" id="3.40.50.300">
    <property type="entry name" value="P-loop containing nucleotide triphosphate hydrolases"/>
    <property type="match status" value="2"/>
</dbReference>
<comment type="caution">
    <text evidence="14">The sequence shown here is derived from an EMBL/GenBank/DDBJ whole genome shotgun (WGS) entry which is preliminary data.</text>
</comment>
<proteinExistence type="inferred from homology"/>
<dbReference type="PROSITE" id="PS51217">
    <property type="entry name" value="UVRD_HELICASE_CTER"/>
    <property type="match status" value="1"/>
</dbReference>
<evidence type="ECO:0000256" key="4">
    <source>
        <dbReference type="ARBA" id="ARBA00022806"/>
    </source>
</evidence>
<evidence type="ECO:0000313" key="15">
    <source>
        <dbReference type="Proteomes" id="UP001236559"/>
    </source>
</evidence>
<evidence type="ECO:0000256" key="3">
    <source>
        <dbReference type="ARBA" id="ARBA00022801"/>
    </source>
</evidence>
<dbReference type="SUPFAM" id="SSF52540">
    <property type="entry name" value="P-loop containing nucleoside triphosphate hydrolases"/>
    <property type="match status" value="1"/>
</dbReference>
<comment type="similarity">
    <text evidence="1">Belongs to the helicase family. UvrD subfamily.</text>
</comment>
<dbReference type="CDD" id="cd17932">
    <property type="entry name" value="DEXQc_UvrD"/>
    <property type="match status" value="1"/>
</dbReference>
<evidence type="ECO:0000256" key="6">
    <source>
        <dbReference type="ARBA" id="ARBA00023125"/>
    </source>
</evidence>
<evidence type="ECO:0000256" key="8">
    <source>
        <dbReference type="ARBA" id="ARBA00034617"/>
    </source>
</evidence>
<dbReference type="InterPro" id="IPR014017">
    <property type="entry name" value="DNA_helicase_UvrD-like_C"/>
</dbReference>
<dbReference type="Gene3D" id="1.10.486.10">
    <property type="entry name" value="PCRA, domain 4"/>
    <property type="match status" value="1"/>
</dbReference>
<dbReference type="EC" id="5.6.2.4" evidence="9"/>
<dbReference type="GO" id="GO:0016787">
    <property type="term" value="F:hydrolase activity"/>
    <property type="evidence" value="ECO:0007669"/>
    <property type="project" value="UniProtKB-KW"/>
</dbReference>
<evidence type="ECO:0000256" key="1">
    <source>
        <dbReference type="ARBA" id="ARBA00009922"/>
    </source>
</evidence>
<protein>
    <recommendedName>
        <fullName evidence="9">DNA 3'-5' helicase</fullName>
        <ecNumber evidence="9">5.6.2.4</ecNumber>
    </recommendedName>
</protein>
<dbReference type="Proteomes" id="UP001236559">
    <property type="component" value="Unassembled WGS sequence"/>
</dbReference>
<evidence type="ECO:0000259" key="12">
    <source>
        <dbReference type="PROSITE" id="PS51198"/>
    </source>
</evidence>